<comment type="catalytic activity">
    <reaction evidence="5 6">
        <text>urate + O2 + H2O = 5-hydroxyisourate + H2O2</text>
        <dbReference type="Rhea" id="RHEA:21368"/>
        <dbReference type="ChEBI" id="CHEBI:15377"/>
        <dbReference type="ChEBI" id="CHEBI:15379"/>
        <dbReference type="ChEBI" id="CHEBI:16240"/>
        <dbReference type="ChEBI" id="CHEBI:17775"/>
        <dbReference type="ChEBI" id="CHEBI:18072"/>
        <dbReference type="EC" id="1.7.3.3"/>
    </reaction>
</comment>
<comment type="similarity">
    <text evidence="2 5 6">Belongs to the uricase family.</text>
</comment>
<name>A0ABY4YLI1_9MICO</name>
<comment type="pathway">
    <text evidence="1 5">Purine metabolism; urate degradation; (S)-allantoin from urate: step 1/3.</text>
</comment>
<dbReference type="PRINTS" id="PR00093">
    <property type="entry name" value="URICASE"/>
</dbReference>
<reference evidence="7" key="1">
    <citation type="submission" date="2022-06" db="EMBL/GenBank/DDBJ databases">
        <title>Ornithinimicrobium JY.X270.</title>
        <authorList>
            <person name="Huang Y."/>
        </authorList>
    </citation>
    <scope>NUCLEOTIDE SEQUENCE</scope>
    <source>
        <strain evidence="7">JY.X270</strain>
    </source>
</reference>
<dbReference type="PANTHER" id="PTHR42874">
    <property type="entry name" value="URICASE"/>
    <property type="match status" value="1"/>
</dbReference>
<accession>A0ABY4YLI1</accession>
<comment type="function">
    <text evidence="5 6">Catalyzes the oxidation of uric acid to 5-hydroxyisourate, which is further processed to form (S)-allantoin.</text>
</comment>
<evidence type="ECO:0000256" key="2">
    <source>
        <dbReference type="ARBA" id="ARBA00009760"/>
    </source>
</evidence>
<evidence type="ECO:0000256" key="4">
    <source>
        <dbReference type="ARBA" id="ARBA00023002"/>
    </source>
</evidence>
<evidence type="ECO:0000256" key="5">
    <source>
        <dbReference type="PIRNR" id="PIRNR000241"/>
    </source>
</evidence>
<dbReference type="Gene3D" id="3.10.270.10">
    <property type="entry name" value="Urate Oxidase"/>
    <property type="match status" value="1"/>
</dbReference>
<evidence type="ECO:0000313" key="7">
    <source>
        <dbReference type="EMBL" id="USQ77370.1"/>
    </source>
</evidence>
<dbReference type="PIRSF" id="PIRSF000241">
    <property type="entry name" value="Urate_oxidase"/>
    <property type="match status" value="1"/>
</dbReference>
<dbReference type="EMBL" id="CP099490">
    <property type="protein sequence ID" value="USQ77370.1"/>
    <property type="molecule type" value="Genomic_DNA"/>
</dbReference>
<sequence>MSTVDTTPRELPSEHAQLRTASHGKAEVHLVRVEREGPVHHISDYTVSSAIRGDLDRIYTHGDNATCVPTDTQKNLTFSLARDGVGTPEEFGLKFGRFMAAEWPQIVTGGRWQVMKVEWDRIVGDQGPHDFSFVRRGKEERHAVVQADGGDLRVVAGLKELTVLKSSGSAFVGYPKGTYTTLPETTDRIMSTDVSAWWEYNTLEADWDGIFASVRHIILAEFAERFSMALQNTMWAISSRIIDTHPEINTVRMQCPNNHHFVVDLEPFGQDNPNVVFYAADRPFGDITAEVVRTGTTPSDLAWGTIPSFS</sequence>
<evidence type="ECO:0000256" key="3">
    <source>
        <dbReference type="ARBA" id="ARBA00022631"/>
    </source>
</evidence>
<dbReference type="InterPro" id="IPR019842">
    <property type="entry name" value="Uricase_CS"/>
</dbReference>
<dbReference type="PROSITE" id="PS00366">
    <property type="entry name" value="URICASE"/>
    <property type="match status" value="1"/>
</dbReference>
<evidence type="ECO:0000256" key="6">
    <source>
        <dbReference type="RuleBase" id="RU004455"/>
    </source>
</evidence>
<proteinExistence type="inferred from homology"/>
<dbReference type="RefSeq" id="WP_252622437.1">
    <property type="nucleotide sequence ID" value="NZ_CP099490.1"/>
</dbReference>
<evidence type="ECO:0000256" key="1">
    <source>
        <dbReference type="ARBA" id="ARBA00004831"/>
    </source>
</evidence>
<keyword evidence="3 5" id="KW-0659">Purine metabolism</keyword>
<evidence type="ECO:0000313" key="8">
    <source>
        <dbReference type="Proteomes" id="UP001056535"/>
    </source>
</evidence>
<dbReference type="EC" id="1.7.3.3" evidence="5 6"/>
<dbReference type="NCBIfam" id="TIGR03383">
    <property type="entry name" value="urate_oxi"/>
    <property type="match status" value="1"/>
</dbReference>
<organism evidence="7 8">
    <name type="scientific">Ornithinimicrobium cryptoxanthini</name>
    <dbReference type="NCBI Taxonomy" id="2934161"/>
    <lineage>
        <taxon>Bacteria</taxon>
        <taxon>Bacillati</taxon>
        <taxon>Actinomycetota</taxon>
        <taxon>Actinomycetes</taxon>
        <taxon>Micrococcales</taxon>
        <taxon>Ornithinimicrobiaceae</taxon>
        <taxon>Ornithinimicrobium</taxon>
    </lineage>
</organism>
<dbReference type="PANTHER" id="PTHR42874:SF1">
    <property type="entry name" value="URICASE"/>
    <property type="match status" value="1"/>
</dbReference>
<protein>
    <recommendedName>
        <fullName evidence="5 6">Uricase</fullName>
        <ecNumber evidence="5 6">1.7.3.3</ecNumber>
    </recommendedName>
    <alternativeName>
        <fullName evidence="5">Urate oxidase</fullName>
    </alternativeName>
</protein>
<gene>
    <name evidence="7" type="primary">pucL</name>
    <name evidence="7" type="ORF">NF557_05505</name>
</gene>
<keyword evidence="4 5" id="KW-0560">Oxidoreductase</keyword>
<dbReference type="Proteomes" id="UP001056535">
    <property type="component" value="Chromosome"/>
</dbReference>
<dbReference type="InterPro" id="IPR002042">
    <property type="entry name" value="Uricase"/>
</dbReference>
<keyword evidence="8" id="KW-1185">Reference proteome</keyword>
<dbReference type="Pfam" id="PF01014">
    <property type="entry name" value="Uricase"/>
    <property type="match status" value="2"/>
</dbReference>
<dbReference type="SUPFAM" id="SSF55620">
    <property type="entry name" value="Tetrahydrobiopterin biosynthesis enzymes-like"/>
    <property type="match status" value="2"/>
</dbReference>